<evidence type="ECO:0000256" key="2">
    <source>
        <dbReference type="ARBA" id="ARBA00022723"/>
    </source>
</evidence>
<evidence type="ECO:0000256" key="8">
    <source>
        <dbReference type="SAM" id="MobiDB-lite"/>
    </source>
</evidence>
<evidence type="ECO:0000259" key="9">
    <source>
        <dbReference type="PROSITE" id="PS50157"/>
    </source>
</evidence>
<evidence type="ECO:0000313" key="10">
    <source>
        <dbReference type="EMBL" id="KAL3318067.1"/>
    </source>
</evidence>
<dbReference type="GO" id="GO:0005634">
    <property type="term" value="C:nucleus"/>
    <property type="evidence" value="ECO:0007669"/>
    <property type="project" value="UniProtKB-SubCell"/>
</dbReference>
<reference evidence="10 11" key="1">
    <citation type="submission" date="2024-11" db="EMBL/GenBank/DDBJ databases">
        <title>Adaptive evolution of stress response genes in parasites aligns with host niche diversity.</title>
        <authorList>
            <person name="Hahn C."/>
            <person name="Resl P."/>
        </authorList>
    </citation>
    <scope>NUCLEOTIDE SEQUENCE [LARGE SCALE GENOMIC DNA]</scope>
    <source>
        <strain evidence="10">EGGRZ-B1_66</strain>
        <tissue evidence="10">Body</tissue>
    </source>
</reference>
<keyword evidence="3" id="KW-0677">Repeat</keyword>
<dbReference type="InterPro" id="IPR036236">
    <property type="entry name" value="Znf_C2H2_sf"/>
</dbReference>
<protein>
    <recommendedName>
        <fullName evidence="9">C2H2-type domain-containing protein</fullName>
    </recommendedName>
</protein>
<dbReference type="SUPFAM" id="SSF57667">
    <property type="entry name" value="beta-beta-alpha zinc fingers"/>
    <property type="match status" value="1"/>
</dbReference>
<organism evidence="10 11">
    <name type="scientific">Cichlidogyrus casuarinus</name>
    <dbReference type="NCBI Taxonomy" id="1844966"/>
    <lineage>
        <taxon>Eukaryota</taxon>
        <taxon>Metazoa</taxon>
        <taxon>Spiralia</taxon>
        <taxon>Lophotrochozoa</taxon>
        <taxon>Platyhelminthes</taxon>
        <taxon>Monogenea</taxon>
        <taxon>Monopisthocotylea</taxon>
        <taxon>Dactylogyridea</taxon>
        <taxon>Ancyrocephalidae</taxon>
        <taxon>Cichlidogyrus</taxon>
    </lineage>
</organism>
<dbReference type="Gene3D" id="3.30.160.60">
    <property type="entry name" value="Classic Zinc Finger"/>
    <property type="match status" value="2"/>
</dbReference>
<evidence type="ECO:0000256" key="3">
    <source>
        <dbReference type="ARBA" id="ARBA00022737"/>
    </source>
</evidence>
<dbReference type="Proteomes" id="UP001626550">
    <property type="component" value="Unassembled WGS sequence"/>
</dbReference>
<sequence length="617" mass="69018">MDEDYKALPGCPFCPSLDFLHKRESFNLVEFNDHVKSAHFEKDGLSCPYCCKVIRPMDISFLTSHIMLDHCIHWRPSPLSLSYMRQDVIISREIYCLGCGQAFTSTDHNLATPPGALIDHMNAGCTGGTVALEPLPLLDSEKRNGFQKPILRALNLRAKSISWDFAERYPFSRGYTSRPKNLQTKLEEIDKYNADQKKKPHKAVKTKCDVSLALPPSPPLGRKKKSSETCRVYVCPVCGENSLPSLRARDEHLANDHNGENVFACQICGKAYPLYIALRRHAAKDHKEDYDGCLYGLGNTESDEIPQTFDCLKCNLVSFTKQNVLKKHIRHMHPGESIPGLGRGKGRGRKSADEYNEDGDWSHPSMGNASSNPGRGRGRGRPPGSRTKKDSSSDEVGEPPAKIQKSSAIGFFASELELKMKLVPPEEKTSFCHDCQRQFHNQRELLLHIEIEHSDVECNQLGCQACGRIFFGPDQKMDLIGHLKIVHNSLTTDANVSSNFVQAVECSNTDCEAVFYSARLRKLHICPMKNILERCHNLLNIPQEVVDGTVEGTIDMLTLPDELHHNCDPRVLATEIAADEAGTFVLAYGCPQCNYIFTGNESTERFLEHRKAGDCSI</sequence>
<dbReference type="SMART" id="SM00355">
    <property type="entry name" value="ZnF_C2H2"/>
    <property type="match status" value="7"/>
</dbReference>
<keyword evidence="6" id="KW-0539">Nucleus</keyword>
<evidence type="ECO:0000256" key="7">
    <source>
        <dbReference type="PROSITE-ProRule" id="PRU00042"/>
    </source>
</evidence>
<dbReference type="GO" id="GO:0008270">
    <property type="term" value="F:zinc ion binding"/>
    <property type="evidence" value="ECO:0007669"/>
    <property type="project" value="UniProtKB-KW"/>
</dbReference>
<dbReference type="InterPro" id="IPR013087">
    <property type="entry name" value="Znf_C2H2_type"/>
</dbReference>
<evidence type="ECO:0000256" key="6">
    <source>
        <dbReference type="ARBA" id="ARBA00023242"/>
    </source>
</evidence>
<dbReference type="PROSITE" id="PS00028">
    <property type="entry name" value="ZINC_FINGER_C2H2_1"/>
    <property type="match status" value="2"/>
</dbReference>
<feature type="domain" description="C2H2-type" evidence="9">
    <location>
        <begin position="263"/>
        <end position="291"/>
    </location>
</feature>
<name>A0ABD2QFS5_9PLAT</name>
<feature type="region of interest" description="Disordered" evidence="8">
    <location>
        <begin position="328"/>
        <end position="403"/>
    </location>
</feature>
<gene>
    <name evidence="10" type="ORF">Ciccas_003281</name>
</gene>
<dbReference type="EMBL" id="JBJKFK010000292">
    <property type="protein sequence ID" value="KAL3318067.1"/>
    <property type="molecule type" value="Genomic_DNA"/>
</dbReference>
<evidence type="ECO:0000256" key="1">
    <source>
        <dbReference type="ARBA" id="ARBA00004123"/>
    </source>
</evidence>
<comment type="caution">
    <text evidence="10">The sequence shown here is derived from an EMBL/GenBank/DDBJ whole genome shotgun (WGS) entry which is preliminary data.</text>
</comment>
<evidence type="ECO:0000256" key="5">
    <source>
        <dbReference type="ARBA" id="ARBA00022833"/>
    </source>
</evidence>
<evidence type="ECO:0000256" key="4">
    <source>
        <dbReference type="ARBA" id="ARBA00022771"/>
    </source>
</evidence>
<proteinExistence type="predicted"/>
<evidence type="ECO:0000313" key="11">
    <source>
        <dbReference type="Proteomes" id="UP001626550"/>
    </source>
</evidence>
<comment type="subcellular location">
    <subcellularLocation>
        <location evidence="1">Nucleus</location>
    </subcellularLocation>
</comment>
<keyword evidence="11" id="KW-1185">Reference proteome</keyword>
<dbReference type="AlphaFoldDB" id="A0ABD2QFS5"/>
<keyword evidence="4 7" id="KW-0863">Zinc-finger</keyword>
<keyword evidence="5" id="KW-0862">Zinc</keyword>
<dbReference type="PANTHER" id="PTHR24406">
    <property type="entry name" value="TRANSCRIPTIONAL REPRESSOR CTCFL-RELATED"/>
    <property type="match status" value="1"/>
</dbReference>
<keyword evidence="2" id="KW-0479">Metal-binding</keyword>
<dbReference type="InterPro" id="IPR050888">
    <property type="entry name" value="ZnF_C2H2-type_TF"/>
</dbReference>
<accession>A0ABD2QFS5</accession>
<dbReference type="PROSITE" id="PS50157">
    <property type="entry name" value="ZINC_FINGER_C2H2_2"/>
    <property type="match status" value="1"/>
</dbReference>